<evidence type="ECO:0000313" key="1">
    <source>
        <dbReference type="EMBL" id="KAJ8974950.1"/>
    </source>
</evidence>
<dbReference type="Proteomes" id="UP001162164">
    <property type="component" value="Unassembled WGS sequence"/>
</dbReference>
<reference evidence="1" key="1">
    <citation type="journal article" date="2023" name="Insect Mol. Biol.">
        <title>Genome sequencing provides insights into the evolution of gene families encoding plant cell wall-degrading enzymes in longhorned beetles.</title>
        <authorList>
            <person name="Shin N.R."/>
            <person name="Okamura Y."/>
            <person name="Kirsch R."/>
            <person name="Pauchet Y."/>
        </authorList>
    </citation>
    <scope>NUCLEOTIDE SEQUENCE</scope>
    <source>
        <strain evidence="1">MMC_N1</strain>
    </source>
</reference>
<keyword evidence="2" id="KW-1185">Reference proteome</keyword>
<organism evidence="1 2">
    <name type="scientific">Molorchus minor</name>
    <dbReference type="NCBI Taxonomy" id="1323400"/>
    <lineage>
        <taxon>Eukaryota</taxon>
        <taxon>Metazoa</taxon>
        <taxon>Ecdysozoa</taxon>
        <taxon>Arthropoda</taxon>
        <taxon>Hexapoda</taxon>
        <taxon>Insecta</taxon>
        <taxon>Pterygota</taxon>
        <taxon>Neoptera</taxon>
        <taxon>Endopterygota</taxon>
        <taxon>Coleoptera</taxon>
        <taxon>Polyphaga</taxon>
        <taxon>Cucujiformia</taxon>
        <taxon>Chrysomeloidea</taxon>
        <taxon>Cerambycidae</taxon>
        <taxon>Lamiinae</taxon>
        <taxon>Monochamini</taxon>
        <taxon>Molorchus</taxon>
    </lineage>
</organism>
<gene>
    <name evidence="1" type="ORF">NQ317_016183</name>
</gene>
<feature type="non-terminal residue" evidence="1">
    <location>
        <position position="1"/>
    </location>
</feature>
<accession>A0ABQ9J9V4</accession>
<sequence length="297" mass="34399">VSFILISTAGVDSISDQSNGNILQHIESPVTIGQKGGGYFKPMELQFKISLLHKLVNLISLCVPKFREINKNFEKQSEDSKVIINLVNCIYAGCSLSNNRCQTFKYVVGHHVGFLNDFKYFLAKMVRKCQVCKKLDTFHPELSFHRFPVDPERRNVFKRNYFKKRIYHETLKNIDLSKKDRCRSTYPYSEVRCKQCATHVSKIRRAFSQDYSDRTEGGTKNILESALVFLLGIGNPGRLELSPDSLHKYKVVCDLKTKIRDSPEHLEVLKPLKTYSNPLQQHNYFSELFSATFHYER</sequence>
<proteinExistence type="predicted"/>
<dbReference type="EMBL" id="JAPWTJ010000903">
    <property type="protein sequence ID" value="KAJ8974950.1"/>
    <property type="molecule type" value="Genomic_DNA"/>
</dbReference>
<protein>
    <submittedName>
        <fullName evidence="1">Uncharacterized protein</fullName>
    </submittedName>
</protein>
<evidence type="ECO:0000313" key="2">
    <source>
        <dbReference type="Proteomes" id="UP001162164"/>
    </source>
</evidence>
<comment type="caution">
    <text evidence="1">The sequence shown here is derived from an EMBL/GenBank/DDBJ whole genome shotgun (WGS) entry which is preliminary data.</text>
</comment>
<name>A0ABQ9J9V4_9CUCU</name>